<comment type="subcellular location">
    <subcellularLocation>
        <location evidence="1 6">Nucleus</location>
    </subcellularLocation>
</comment>
<organism evidence="9 10">
    <name type="scientific">Clitoria ternatea</name>
    <name type="common">Butterfly pea</name>
    <dbReference type="NCBI Taxonomy" id="43366"/>
    <lineage>
        <taxon>Eukaryota</taxon>
        <taxon>Viridiplantae</taxon>
        <taxon>Streptophyta</taxon>
        <taxon>Embryophyta</taxon>
        <taxon>Tracheophyta</taxon>
        <taxon>Spermatophyta</taxon>
        <taxon>Magnoliopsida</taxon>
        <taxon>eudicotyledons</taxon>
        <taxon>Gunneridae</taxon>
        <taxon>Pentapetalae</taxon>
        <taxon>rosids</taxon>
        <taxon>fabids</taxon>
        <taxon>Fabales</taxon>
        <taxon>Fabaceae</taxon>
        <taxon>Papilionoideae</taxon>
        <taxon>50 kb inversion clade</taxon>
        <taxon>NPAAA clade</taxon>
        <taxon>indigoferoid/millettioid clade</taxon>
        <taxon>Phaseoleae</taxon>
        <taxon>Clitoria</taxon>
    </lineage>
</organism>
<evidence type="ECO:0000256" key="5">
    <source>
        <dbReference type="ARBA" id="ARBA00023242"/>
    </source>
</evidence>
<dbReference type="PROSITE" id="PS51754">
    <property type="entry name" value="OVATE"/>
    <property type="match status" value="1"/>
</dbReference>
<dbReference type="NCBIfam" id="TIGR01568">
    <property type="entry name" value="A_thal_3678"/>
    <property type="match status" value="1"/>
</dbReference>
<dbReference type="GO" id="GO:0005634">
    <property type="term" value="C:nucleus"/>
    <property type="evidence" value="ECO:0007669"/>
    <property type="project" value="UniProtKB-SubCell"/>
</dbReference>
<feature type="domain" description="OVATE" evidence="8">
    <location>
        <begin position="116"/>
        <end position="175"/>
    </location>
</feature>
<comment type="caution">
    <text evidence="9">The sequence shown here is derived from an EMBL/GenBank/DDBJ whole genome shotgun (WGS) entry which is preliminary data.</text>
</comment>
<dbReference type="GO" id="GO:0045892">
    <property type="term" value="P:negative regulation of DNA-templated transcription"/>
    <property type="evidence" value="ECO:0007669"/>
    <property type="project" value="UniProtKB-UniRule"/>
</dbReference>
<dbReference type="AlphaFoldDB" id="A0AAN9FPE9"/>
<keyword evidence="4 6" id="KW-0804">Transcription</keyword>
<keyword evidence="10" id="KW-1185">Reference proteome</keyword>
<evidence type="ECO:0000256" key="2">
    <source>
        <dbReference type="ARBA" id="ARBA00022491"/>
    </source>
</evidence>
<dbReference type="InterPro" id="IPR038933">
    <property type="entry name" value="Ovate"/>
</dbReference>
<dbReference type="PANTHER" id="PTHR33057">
    <property type="entry name" value="TRANSCRIPTION REPRESSOR OFP7-RELATED"/>
    <property type="match status" value="1"/>
</dbReference>
<evidence type="ECO:0000313" key="10">
    <source>
        <dbReference type="Proteomes" id="UP001359559"/>
    </source>
</evidence>
<name>A0AAN9FPE9_CLITE</name>
<evidence type="ECO:0000256" key="4">
    <source>
        <dbReference type="ARBA" id="ARBA00023163"/>
    </source>
</evidence>
<keyword evidence="2 6" id="KW-0678">Repressor</keyword>
<dbReference type="Pfam" id="PF04844">
    <property type="entry name" value="Ovate"/>
    <property type="match status" value="1"/>
</dbReference>
<sequence length="231" mass="25779">MKFFSRFKNTGAWPSCHQQPRTLSFRVNTATKNDVVSKAVNSTLVEESHDSVFTESPNSRSFSTASEEECSRRGVDQIESVIRGLRSDRLFFEPDETSSICGTKNGASFRDSVVLSSMDSRNPYVDFRNSMEEMVETYGVKDWEGLEELLWLYLKVNEEKNHGYIVGAFVDFLVGFTFANNSSSSPSLFYSSPDISSCSTPCVSCLEGDDETIPVAVDVKVSSLPMPQFNV</sequence>
<protein>
    <recommendedName>
        <fullName evidence="6">Transcription repressor</fullName>
    </recommendedName>
    <alternativeName>
        <fullName evidence="6">Ovate family protein</fullName>
    </alternativeName>
</protein>
<evidence type="ECO:0000256" key="7">
    <source>
        <dbReference type="SAM" id="MobiDB-lite"/>
    </source>
</evidence>
<keyword evidence="3 6" id="KW-0805">Transcription regulation</keyword>
<comment type="function">
    <text evidence="6">Transcriptional repressor that regulates multiple aspects of plant growth and development.</text>
</comment>
<evidence type="ECO:0000259" key="8">
    <source>
        <dbReference type="PROSITE" id="PS51754"/>
    </source>
</evidence>
<gene>
    <name evidence="9" type="ORF">RJT34_23742</name>
</gene>
<feature type="region of interest" description="Disordered" evidence="7">
    <location>
        <begin position="48"/>
        <end position="67"/>
    </location>
</feature>
<evidence type="ECO:0000256" key="1">
    <source>
        <dbReference type="ARBA" id="ARBA00004123"/>
    </source>
</evidence>
<keyword evidence="5 6" id="KW-0539">Nucleus</keyword>
<evidence type="ECO:0000256" key="6">
    <source>
        <dbReference type="RuleBase" id="RU367028"/>
    </source>
</evidence>
<accession>A0AAN9FPE9</accession>
<evidence type="ECO:0000256" key="3">
    <source>
        <dbReference type="ARBA" id="ARBA00023015"/>
    </source>
</evidence>
<proteinExistence type="predicted"/>
<dbReference type="PANTHER" id="PTHR33057:SF98">
    <property type="entry name" value="TRANSCRIPTION REPRESSOR OFP18"/>
    <property type="match status" value="1"/>
</dbReference>
<evidence type="ECO:0000313" key="9">
    <source>
        <dbReference type="EMBL" id="KAK7278706.1"/>
    </source>
</evidence>
<reference evidence="9 10" key="1">
    <citation type="submission" date="2024-01" db="EMBL/GenBank/DDBJ databases">
        <title>The genomes of 5 underutilized Papilionoideae crops provide insights into root nodulation and disease resistance.</title>
        <authorList>
            <person name="Yuan L."/>
        </authorList>
    </citation>
    <scope>NUCLEOTIDE SEQUENCE [LARGE SCALE GENOMIC DNA]</scope>
    <source>
        <strain evidence="9">LY-2023</strain>
        <tissue evidence="9">Leaf</tissue>
    </source>
</reference>
<dbReference type="EMBL" id="JAYKXN010000006">
    <property type="protein sequence ID" value="KAK7278706.1"/>
    <property type="molecule type" value="Genomic_DNA"/>
</dbReference>
<dbReference type="Proteomes" id="UP001359559">
    <property type="component" value="Unassembled WGS sequence"/>
</dbReference>
<feature type="compositionally biased region" description="Polar residues" evidence="7">
    <location>
        <begin position="53"/>
        <end position="65"/>
    </location>
</feature>
<dbReference type="InterPro" id="IPR006458">
    <property type="entry name" value="Ovate_C"/>
</dbReference>